<feature type="compositionally biased region" description="Polar residues" evidence="1">
    <location>
        <begin position="12"/>
        <end position="27"/>
    </location>
</feature>
<feature type="region of interest" description="Disordered" evidence="1">
    <location>
        <begin position="1"/>
        <end position="30"/>
    </location>
</feature>
<evidence type="ECO:0000256" key="1">
    <source>
        <dbReference type="SAM" id="MobiDB-lite"/>
    </source>
</evidence>
<organism evidence="2">
    <name type="scientific">uncultured Caudovirales phage</name>
    <dbReference type="NCBI Taxonomy" id="2100421"/>
    <lineage>
        <taxon>Viruses</taxon>
        <taxon>Duplodnaviria</taxon>
        <taxon>Heunggongvirae</taxon>
        <taxon>Uroviricota</taxon>
        <taxon>Caudoviricetes</taxon>
        <taxon>Peduoviridae</taxon>
        <taxon>Maltschvirus</taxon>
        <taxon>Maltschvirus maltsch</taxon>
    </lineage>
</organism>
<keyword evidence="2" id="KW-0176">Collagen</keyword>
<protein>
    <submittedName>
        <fullName evidence="2">Collagen triple helix repeat</fullName>
    </submittedName>
</protein>
<accession>A0A6J5MSX7</accession>
<dbReference type="Pfam" id="PF01391">
    <property type="entry name" value="Collagen"/>
    <property type="match status" value="1"/>
</dbReference>
<evidence type="ECO:0000313" key="2">
    <source>
        <dbReference type="EMBL" id="CAB4149964.1"/>
    </source>
</evidence>
<name>A0A6J5MSX7_9CAUD</name>
<dbReference type="InterPro" id="IPR008160">
    <property type="entry name" value="Collagen"/>
</dbReference>
<gene>
    <name evidence="2" type="ORF">UFOVP549_20</name>
</gene>
<reference evidence="2" key="1">
    <citation type="submission" date="2020-04" db="EMBL/GenBank/DDBJ databases">
        <authorList>
            <person name="Chiriac C."/>
            <person name="Salcher M."/>
            <person name="Ghai R."/>
            <person name="Kavagutti S V."/>
        </authorList>
    </citation>
    <scope>NUCLEOTIDE SEQUENCE</scope>
</reference>
<proteinExistence type="predicted"/>
<sequence length="626" mass="63643">MSQPPAPFDRSWSFTDFSQSNPTTPHQGQKIDQELNNARTAINSTISRLGEIQADDGKVRTTALNLAVIAEEVEPLLTDAPVQAVEAAGAQQVGLVNDAGDAKVAELEAVLTSQNALDAIAAKDDAVDAAGVADAFANSATNSAIAAQGYANTALQAKNSAQVHAQVAVDAANSIPLIVGPVGPAGPQGQQGVPGVAGQTGPAGQQGVQGIQGIQGIQGVPGVVSASAPLYYDDGTQNISIDLGGYATESWVNGQGFASQSDWRLTAVASSSFINLAVAATSGLFNFTYYDGYAGSDVTIQLEIQSPVDGTNYNGYSVGFDTTQPNGYWQVVGSSVVIGLSGYSNMQEALNALSSGSGSGGWKLIGSGSPYADASVLSGAGRTVYNVPITAQPGDSLVLRQGLFSNLTETIKGFNWNDYLIGTTANGILTGYAKSGFLTAGDAATFALKSGTTFTGKVNFAPGSTISPINIGSGSSPSSSVAGDIWMGTNTISYKDGANLVRTITANGLTNTFSAPQIIDTTATTPALRVTQKGTGNVLLVEDALNPDTTALVVEQSGNVGIGVATGFTATAKLEVVGNTKSTTLSTGAGPTFSVNSTTTHNGGSDTLDLLITVNGVNYRIGLRPA</sequence>
<dbReference type="EMBL" id="LR796534">
    <property type="protein sequence ID" value="CAB4149964.1"/>
    <property type="molecule type" value="Genomic_DNA"/>
</dbReference>